<dbReference type="GO" id="GO:0000978">
    <property type="term" value="F:RNA polymerase II cis-regulatory region sequence-specific DNA binding"/>
    <property type="evidence" value="ECO:0007669"/>
    <property type="project" value="TreeGrafter"/>
</dbReference>
<reference evidence="12 13" key="1">
    <citation type="journal article" date="2021" name="Cell">
        <title>Tracing the genetic footprints of vertebrate landing in non-teleost ray-finned fishes.</title>
        <authorList>
            <person name="Bi X."/>
            <person name="Wang K."/>
            <person name="Yang L."/>
            <person name="Pan H."/>
            <person name="Jiang H."/>
            <person name="Wei Q."/>
            <person name="Fang M."/>
            <person name="Yu H."/>
            <person name="Zhu C."/>
            <person name="Cai Y."/>
            <person name="He Y."/>
            <person name="Gan X."/>
            <person name="Zeng H."/>
            <person name="Yu D."/>
            <person name="Zhu Y."/>
            <person name="Jiang H."/>
            <person name="Qiu Q."/>
            <person name="Yang H."/>
            <person name="Zhang Y.E."/>
            <person name="Wang W."/>
            <person name="Zhu M."/>
            <person name="He S."/>
            <person name="Zhang G."/>
        </authorList>
    </citation>
    <scope>NUCLEOTIDE SEQUENCE [LARGE SCALE GENOMIC DNA]</scope>
    <source>
        <strain evidence="12">Bchr_013</strain>
    </source>
</reference>
<dbReference type="FunFam" id="3.30.160.60:FF:000761">
    <property type="entry name" value="Zinc finger protein 449"/>
    <property type="match status" value="1"/>
</dbReference>
<dbReference type="AlphaFoldDB" id="A0A8X8BRK8"/>
<evidence type="ECO:0000256" key="10">
    <source>
        <dbReference type="PROSITE-ProRule" id="PRU00042"/>
    </source>
</evidence>
<keyword evidence="5 10" id="KW-0863">Zinc-finger</keyword>
<dbReference type="GO" id="GO:0000981">
    <property type="term" value="F:DNA-binding transcription factor activity, RNA polymerase II-specific"/>
    <property type="evidence" value="ECO:0007669"/>
    <property type="project" value="TreeGrafter"/>
</dbReference>
<keyword evidence="6" id="KW-0862">Zinc</keyword>
<comment type="subcellular location">
    <subcellularLocation>
        <location evidence="1">Nucleus</location>
    </subcellularLocation>
</comment>
<dbReference type="Proteomes" id="UP000886611">
    <property type="component" value="Unassembled WGS sequence"/>
</dbReference>
<name>A0A8X8BRK8_POLSE</name>
<dbReference type="PANTHER" id="PTHR23226">
    <property type="entry name" value="ZINC FINGER AND SCAN DOMAIN-CONTAINING"/>
    <property type="match status" value="1"/>
</dbReference>
<dbReference type="InterPro" id="IPR036236">
    <property type="entry name" value="Znf_C2H2_sf"/>
</dbReference>
<evidence type="ECO:0000313" key="12">
    <source>
        <dbReference type="EMBL" id="KAG2464399.1"/>
    </source>
</evidence>
<feature type="non-terminal residue" evidence="12">
    <location>
        <position position="1"/>
    </location>
</feature>
<proteinExistence type="inferred from homology"/>
<comment type="similarity">
    <text evidence="2">Belongs to the krueppel C2H2-type zinc-finger protein family.</text>
</comment>
<evidence type="ECO:0000259" key="11">
    <source>
        <dbReference type="PROSITE" id="PS50157"/>
    </source>
</evidence>
<evidence type="ECO:0000256" key="8">
    <source>
        <dbReference type="ARBA" id="ARBA00023163"/>
    </source>
</evidence>
<protein>
    <submittedName>
        <fullName evidence="12">ZNF24 protein</fullName>
    </submittedName>
</protein>
<dbReference type="GO" id="GO:0005634">
    <property type="term" value="C:nucleus"/>
    <property type="evidence" value="ECO:0007669"/>
    <property type="project" value="UniProtKB-SubCell"/>
</dbReference>
<comment type="caution">
    <text evidence="12">The sequence shown here is derived from an EMBL/GenBank/DDBJ whole genome shotgun (WGS) entry which is preliminary data.</text>
</comment>
<keyword evidence="9" id="KW-0539">Nucleus</keyword>
<keyword evidence="4" id="KW-0677">Repeat</keyword>
<evidence type="ECO:0000256" key="9">
    <source>
        <dbReference type="ARBA" id="ARBA00023242"/>
    </source>
</evidence>
<feature type="domain" description="C2H2-type" evidence="11">
    <location>
        <begin position="162"/>
        <end position="189"/>
    </location>
</feature>
<feature type="domain" description="C2H2-type" evidence="11">
    <location>
        <begin position="190"/>
        <end position="217"/>
    </location>
</feature>
<feature type="non-terminal residue" evidence="12">
    <location>
        <position position="288"/>
    </location>
</feature>
<accession>A0A8X8BRK8</accession>
<dbReference type="PROSITE" id="PS50157">
    <property type="entry name" value="ZINC_FINGER_C2H2_2"/>
    <property type="match status" value="3"/>
</dbReference>
<dbReference type="Pfam" id="PF00096">
    <property type="entry name" value="zf-C2H2"/>
    <property type="match status" value="3"/>
</dbReference>
<dbReference type="FunFam" id="3.30.160.60:FF:000710">
    <property type="entry name" value="Zinc finger protein 768"/>
    <property type="match status" value="1"/>
</dbReference>
<keyword evidence="3" id="KW-0479">Metal-binding</keyword>
<organism evidence="12 13">
    <name type="scientific">Polypterus senegalus</name>
    <name type="common">Senegal bichir</name>
    <dbReference type="NCBI Taxonomy" id="55291"/>
    <lineage>
        <taxon>Eukaryota</taxon>
        <taxon>Metazoa</taxon>
        <taxon>Chordata</taxon>
        <taxon>Craniata</taxon>
        <taxon>Vertebrata</taxon>
        <taxon>Euteleostomi</taxon>
        <taxon>Actinopterygii</taxon>
        <taxon>Polypteriformes</taxon>
        <taxon>Polypteridae</taxon>
        <taxon>Polypterus</taxon>
    </lineage>
</organism>
<evidence type="ECO:0000256" key="4">
    <source>
        <dbReference type="ARBA" id="ARBA00022737"/>
    </source>
</evidence>
<evidence type="ECO:0000256" key="5">
    <source>
        <dbReference type="ARBA" id="ARBA00022771"/>
    </source>
</evidence>
<keyword evidence="13" id="KW-1185">Reference proteome</keyword>
<dbReference type="GO" id="GO:0008270">
    <property type="term" value="F:zinc ion binding"/>
    <property type="evidence" value="ECO:0007669"/>
    <property type="project" value="UniProtKB-KW"/>
</dbReference>
<dbReference type="InterPro" id="IPR013087">
    <property type="entry name" value="Znf_C2H2_type"/>
</dbReference>
<dbReference type="Gene3D" id="3.30.160.60">
    <property type="entry name" value="Classic Zinc Finger"/>
    <property type="match status" value="3"/>
</dbReference>
<evidence type="ECO:0000256" key="6">
    <source>
        <dbReference type="ARBA" id="ARBA00022833"/>
    </source>
</evidence>
<evidence type="ECO:0000256" key="2">
    <source>
        <dbReference type="ARBA" id="ARBA00006991"/>
    </source>
</evidence>
<keyword evidence="7" id="KW-0805">Transcription regulation</keyword>
<gene>
    <name evidence="12" type="primary">Znf24</name>
    <name evidence="12" type="ORF">GTO96_0002463</name>
</gene>
<dbReference type="SMART" id="SM00355">
    <property type="entry name" value="ZnF_C2H2"/>
    <property type="match status" value="3"/>
</dbReference>
<dbReference type="SUPFAM" id="SSF57667">
    <property type="entry name" value="beta-beta-alpha zinc fingers"/>
    <property type="match status" value="2"/>
</dbReference>
<dbReference type="EMBL" id="JAATIS010003638">
    <property type="protein sequence ID" value="KAG2464399.1"/>
    <property type="molecule type" value="Genomic_DNA"/>
</dbReference>
<evidence type="ECO:0000256" key="1">
    <source>
        <dbReference type="ARBA" id="ARBA00004123"/>
    </source>
</evidence>
<evidence type="ECO:0000256" key="3">
    <source>
        <dbReference type="ARBA" id="ARBA00022723"/>
    </source>
</evidence>
<sequence>MTFHRPKKEQGFVYSQEDYEWVLSLHTRKSMESVKEEVSTEESFQIKEEVNDLGAPFIKEELPEIKVCVNIKPEEVPLDEKSHDQNKEISPRSLNCTHHTFKEESDTGKEDTKIDSIKEDFKTCESVSSQQTPWWLTEDIRNFKKRRNMMKDQTNRERSKQYICCECGKTFIYLSGLKLHQNSHTGNKPHSCTVCGKSFTRISALKSHQRIHTGEKPYSCAECGKCFSHSFSLASHQRTHNGEERYKCVESGRLFSPTFDLDTDHRIRICRSLSSTLSEPSPETWMSL</sequence>
<dbReference type="FunFam" id="3.30.160.60:FF:001155">
    <property type="entry name" value="Zinc finger 30C"/>
    <property type="match status" value="1"/>
</dbReference>
<feature type="domain" description="C2H2-type" evidence="11">
    <location>
        <begin position="218"/>
        <end position="245"/>
    </location>
</feature>
<dbReference type="PANTHER" id="PTHR23226:SF416">
    <property type="entry name" value="FI01424P"/>
    <property type="match status" value="1"/>
</dbReference>
<keyword evidence="8" id="KW-0804">Transcription</keyword>
<evidence type="ECO:0000256" key="7">
    <source>
        <dbReference type="ARBA" id="ARBA00023015"/>
    </source>
</evidence>
<dbReference type="PROSITE" id="PS00028">
    <property type="entry name" value="ZINC_FINGER_C2H2_1"/>
    <property type="match status" value="3"/>
</dbReference>
<evidence type="ECO:0000313" key="13">
    <source>
        <dbReference type="Proteomes" id="UP000886611"/>
    </source>
</evidence>